<dbReference type="EMBL" id="CM042058">
    <property type="protein sequence ID" value="KAI3684231.1"/>
    <property type="molecule type" value="Genomic_DNA"/>
</dbReference>
<protein>
    <submittedName>
        <fullName evidence="1">Uncharacterized protein</fullName>
    </submittedName>
</protein>
<evidence type="ECO:0000313" key="1">
    <source>
        <dbReference type="EMBL" id="KAI3684231.1"/>
    </source>
</evidence>
<evidence type="ECO:0000313" key="2">
    <source>
        <dbReference type="Proteomes" id="UP001055879"/>
    </source>
</evidence>
<sequence>MLSISHFLFDKFTFSPLHSQLLKKPPTLPFTFVRLSSSNAISPFSLSLSATFHLSTLTPMEKPNFFTGDYFGAGESYFGHQKPTDINNQFIIDDLLVDFPNNDDVVLDDAFFDNVNGHSADSSTVTAVDSCNSSVSGSEAPFSGKVCSRRFSESQFSGVELCLPYDELAELEWLSNFTHESFSTDDFQNLQIISTVNKAPATDTSSSHTTPEFRSKPVVATRINSQVFQTEVFVPGKTRSKRSRIAPCDWTSRILHLKTSSSNKTDIKAHKTTTFKRRQNPETSIIRCLHCGSDKTPQWRSGPMGPKTLCNACGVRYKSGRLVPEYRPAASPTYVSAKHSNSHRKVMEIRRQKELRNGQHELVNRSSVLHESNGGDDCLIDRQSGPRLLCK</sequence>
<reference evidence="1 2" key="2">
    <citation type="journal article" date="2022" name="Mol. Ecol. Resour.">
        <title>The genomes of chicory, endive, great burdock and yacon provide insights into Asteraceae paleo-polyploidization history and plant inulin production.</title>
        <authorList>
            <person name="Fan W."/>
            <person name="Wang S."/>
            <person name="Wang H."/>
            <person name="Wang A."/>
            <person name="Jiang F."/>
            <person name="Liu H."/>
            <person name="Zhao H."/>
            <person name="Xu D."/>
            <person name="Zhang Y."/>
        </authorList>
    </citation>
    <scope>NUCLEOTIDE SEQUENCE [LARGE SCALE GENOMIC DNA]</scope>
    <source>
        <strain evidence="2">cv. Niubang</strain>
    </source>
</reference>
<keyword evidence="2" id="KW-1185">Reference proteome</keyword>
<comment type="caution">
    <text evidence="1">The sequence shown here is derived from an EMBL/GenBank/DDBJ whole genome shotgun (WGS) entry which is preliminary data.</text>
</comment>
<proteinExistence type="predicted"/>
<dbReference type="Proteomes" id="UP001055879">
    <property type="component" value="Linkage Group LG12"/>
</dbReference>
<organism evidence="1 2">
    <name type="scientific">Arctium lappa</name>
    <name type="common">Greater burdock</name>
    <name type="synonym">Lappa major</name>
    <dbReference type="NCBI Taxonomy" id="4217"/>
    <lineage>
        <taxon>Eukaryota</taxon>
        <taxon>Viridiplantae</taxon>
        <taxon>Streptophyta</taxon>
        <taxon>Embryophyta</taxon>
        <taxon>Tracheophyta</taxon>
        <taxon>Spermatophyta</taxon>
        <taxon>Magnoliopsida</taxon>
        <taxon>eudicotyledons</taxon>
        <taxon>Gunneridae</taxon>
        <taxon>Pentapetalae</taxon>
        <taxon>asterids</taxon>
        <taxon>campanulids</taxon>
        <taxon>Asterales</taxon>
        <taxon>Asteraceae</taxon>
        <taxon>Carduoideae</taxon>
        <taxon>Cardueae</taxon>
        <taxon>Arctiinae</taxon>
        <taxon>Arctium</taxon>
    </lineage>
</organism>
<name>A0ACB8YFJ1_ARCLA</name>
<gene>
    <name evidence="1" type="ORF">L6452_33452</name>
</gene>
<accession>A0ACB8YFJ1</accession>
<reference evidence="2" key="1">
    <citation type="journal article" date="2022" name="Mol. Ecol. Resour.">
        <title>The genomes of chicory, endive, great burdock and yacon provide insights into Asteraceae palaeo-polyploidization history and plant inulin production.</title>
        <authorList>
            <person name="Fan W."/>
            <person name="Wang S."/>
            <person name="Wang H."/>
            <person name="Wang A."/>
            <person name="Jiang F."/>
            <person name="Liu H."/>
            <person name="Zhao H."/>
            <person name="Xu D."/>
            <person name="Zhang Y."/>
        </authorList>
    </citation>
    <scope>NUCLEOTIDE SEQUENCE [LARGE SCALE GENOMIC DNA]</scope>
    <source>
        <strain evidence="2">cv. Niubang</strain>
    </source>
</reference>